<dbReference type="RefSeq" id="WP_171438724.1">
    <property type="nucleotide sequence ID" value="NZ_JABFJV010000452.1"/>
</dbReference>
<dbReference type="SMART" id="SM00028">
    <property type="entry name" value="TPR"/>
    <property type="match status" value="5"/>
</dbReference>
<dbReference type="InterPro" id="IPR011990">
    <property type="entry name" value="TPR-like_helical_dom_sf"/>
</dbReference>
<dbReference type="Gene3D" id="1.25.40.10">
    <property type="entry name" value="Tetratricopeptide repeat domain"/>
    <property type="match status" value="2"/>
</dbReference>
<dbReference type="PROSITE" id="PS50011">
    <property type="entry name" value="PROTEIN_KINASE_DOM"/>
    <property type="match status" value="1"/>
</dbReference>
<evidence type="ECO:0000256" key="5">
    <source>
        <dbReference type="PROSITE-ProRule" id="PRU00339"/>
    </source>
</evidence>
<dbReference type="CDD" id="cd14014">
    <property type="entry name" value="STKc_PknB_like"/>
    <property type="match status" value="1"/>
</dbReference>
<keyword evidence="9" id="KW-0723">Serine/threonine-protein kinase</keyword>
<proteinExistence type="predicted"/>
<keyword evidence="1" id="KW-0808">Transferase</keyword>
<keyword evidence="7" id="KW-0175">Coiled coil</keyword>
<feature type="domain" description="Protein kinase" evidence="8">
    <location>
        <begin position="87"/>
        <end position="359"/>
    </location>
</feature>
<dbReference type="InterPro" id="IPR000719">
    <property type="entry name" value="Prot_kinase_dom"/>
</dbReference>
<evidence type="ECO:0000313" key="9">
    <source>
        <dbReference type="EMBL" id="NOK39315.1"/>
    </source>
</evidence>
<dbReference type="PROSITE" id="PS50005">
    <property type="entry name" value="TPR"/>
    <property type="match status" value="1"/>
</dbReference>
<protein>
    <submittedName>
        <fullName evidence="9">Serine/threonine protein kinase</fullName>
    </submittedName>
</protein>
<keyword evidence="5" id="KW-0802">TPR repeat</keyword>
<dbReference type="Gene3D" id="3.30.200.20">
    <property type="entry name" value="Phosphorylase Kinase, domain 1"/>
    <property type="match status" value="1"/>
</dbReference>
<dbReference type="InterPro" id="IPR017441">
    <property type="entry name" value="Protein_kinase_ATP_BS"/>
</dbReference>
<dbReference type="AlphaFoldDB" id="A0A7Y4KU18"/>
<dbReference type="EMBL" id="JABFJV010000452">
    <property type="protein sequence ID" value="NOK39315.1"/>
    <property type="molecule type" value="Genomic_DNA"/>
</dbReference>
<dbReference type="Gene3D" id="1.10.510.10">
    <property type="entry name" value="Transferase(Phosphotransferase) domain 1"/>
    <property type="match status" value="1"/>
</dbReference>
<feature type="repeat" description="TPR" evidence="5">
    <location>
        <begin position="868"/>
        <end position="901"/>
    </location>
</feature>
<keyword evidence="10" id="KW-1185">Reference proteome</keyword>
<sequence>DDHSPGPGPDCLDDNAAIEFVEGLCTPSQVAAIEQHVDGCVPCRQLLSELARDSALAPPPVASGPPPSAEERRVEARLERGRSVGRYLLLERLGAGGMGVVFSAYDPELDRKVAVKLLRLGTARTREGQARLLREAQAMARLQHPNVLAVFDAGTFGDEVFLAMELVKGSTLTQWLKAGRRSWRQVLERFLGAGRGLAAAHAAGLVHRDFKPDNVLLREDGRVCVTDFGLARELGASEFAALPASGVVVVKESGQLTRTGTLLGTPAYMAPEQVLGGAVDARTDQYSFCVALYEALHGERPFAGDTWEALRESILHHPVRAAPRGVSVPRWLRAVVLRGLSREPSRRFASMEALLAELARGPLAVRRRRLAAAALVLLTGAGAMLYRDDHQRRARCQGAQARFAGIWDAGRKQRIAQVFLATRQPYTQDAWAMVERALDGYTARWGREWTQACEATWVAREQPEALLNQRHQCLDWRRDKVRALTDLLVQASASEVREAASLVGTLPDLTACTVQGVQRADAPVMPRGPASPEQQGLRTRLALVEVLQAARREREALEQARAVHARARELGARPLEAEALFWQGVMHEGLQEDADAERRLTEAVLAAEALGLDELKARAQIELVWLYGINLHQLEPARAWGRQAQATLERLGGAPNLQSTLHRSLGGALFDQGKYAEATEHFLKAREQASAELGEDHPQMAGLWANCGMGLSTLGRYEEATDAVRRALALGLKWRGPRHPRVAQVQGNLVMLLLQQRRADEALPLAREAVRTYEATGQESPGENRARMLLGHIHLQRKEYAAAREELERALAVGERVFGPTSPDLADTLIGLGEVLAAQGRHAEALRPLQRALEQQVQGLGPKHFMLGETLLRLGTVQLALGRTSQAVTHFERVLQLQDIEQNEPVVAETRLALARVLEARPGARERARELAQQALTFYARHPWDAREKAELEALLAREAQR</sequence>
<dbReference type="GO" id="GO:0005524">
    <property type="term" value="F:ATP binding"/>
    <property type="evidence" value="ECO:0007669"/>
    <property type="project" value="UniProtKB-UniRule"/>
</dbReference>
<dbReference type="SUPFAM" id="SSF48452">
    <property type="entry name" value="TPR-like"/>
    <property type="match status" value="3"/>
</dbReference>
<keyword evidence="2 6" id="KW-0547">Nucleotide-binding</keyword>
<dbReference type="PROSITE" id="PS00107">
    <property type="entry name" value="PROTEIN_KINASE_ATP"/>
    <property type="match status" value="1"/>
</dbReference>
<keyword evidence="3 9" id="KW-0418">Kinase</keyword>
<evidence type="ECO:0000259" key="8">
    <source>
        <dbReference type="PROSITE" id="PS50011"/>
    </source>
</evidence>
<dbReference type="SUPFAM" id="SSF56112">
    <property type="entry name" value="Protein kinase-like (PK-like)"/>
    <property type="match status" value="1"/>
</dbReference>
<dbReference type="PROSITE" id="PS00108">
    <property type="entry name" value="PROTEIN_KINASE_ST"/>
    <property type="match status" value="1"/>
</dbReference>
<dbReference type="Pfam" id="PF00069">
    <property type="entry name" value="Pkinase"/>
    <property type="match status" value="1"/>
</dbReference>
<dbReference type="Pfam" id="PF13424">
    <property type="entry name" value="TPR_12"/>
    <property type="match status" value="2"/>
</dbReference>
<organism evidence="9 10">
    <name type="scientific">Corallococcus exercitus</name>
    <dbReference type="NCBI Taxonomy" id="2316736"/>
    <lineage>
        <taxon>Bacteria</taxon>
        <taxon>Pseudomonadati</taxon>
        <taxon>Myxococcota</taxon>
        <taxon>Myxococcia</taxon>
        <taxon>Myxococcales</taxon>
        <taxon>Cystobacterineae</taxon>
        <taxon>Myxococcaceae</taxon>
        <taxon>Corallococcus</taxon>
    </lineage>
</organism>
<dbReference type="InterPro" id="IPR011009">
    <property type="entry name" value="Kinase-like_dom_sf"/>
</dbReference>
<evidence type="ECO:0000256" key="2">
    <source>
        <dbReference type="ARBA" id="ARBA00022741"/>
    </source>
</evidence>
<evidence type="ECO:0000256" key="7">
    <source>
        <dbReference type="SAM" id="Coils"/>
    </source>
</evidence>
<gene>
    <name evidence="9" type="ORF">HMI49_39710</name>
</gene>
<keyword evidence="4 6" id="KW-0067">ATP-binding</keyword>
<dbReference type="PANTHER" id="PTHR43289:SF34">
    <property type="entry name" value="SERINE_THREONINE-PROTEIN KINASE YBDM-RELATED"/>
    <property type="match status" value="1"/>
</dbReference>
<feature type="coiled-coil region" evidence="7">
    <location>
        <begin position="540"/>
        <end position="570"/>
    </location>
</feature>
<dbReference type="PANTHER" id="PTHR43289">
    <property type="entry name" value="MITOGEN-ACTIVATED PROTEIN KINASE KINASE KINASE 20-RELATED"/>
    <property type="match status" value="1"/>
</dbReference>
<evidence type="ECO:0000256" key="4">
    <source>
        <dbReference type="ARBA" id="ARBA00022840"/>
    </source>
</evidence>
<feature type="binding site" evidence="6">
    <location>
        <position position="116"/>
    </location>
    <ligand>
        <name>ATP</name>
        <dbReference type="ChEBI" id="CHEBI:30616"/>
    </ligand>
</feature>
<feature type="non-terminal residue" evidence="9">
    <location>
        <position position="1"/>
    </location>
</feature>
<dbReference type="GO" id="GO:0004674">
    <property type="term" value="F:protein serine/threonine kinase activity"/>
    <property type="evidence" value="ECO:0007669"/>
    <property type="project" value="UniProtKB-KW"/>
</dbReference>
<evidence type="ECO:0000256" key="1">
    <source>
        <dbReference type="ARBA" id="ARBA00022679"/>
    </source>
</evidence>
<evidence type="ECO:0000313" key="10">
    <source>
        <dbReference type="Proteomes" id="UP000563426"/>
    </source>
</evidence>
<reference evidence="9 10" key="1">
    <citation type="submission" date="2020-05" db="EMBL/GenBank/DDBJ databases">
        <authorList>
            <person name="Whitworth D."/>
        </authorList>
    </citation>
    <scope>NUCLEOTIDE SEQUENCE [LARGE SCALE GENOMIC DNA]</scope>
    <source>
        <strain evidence="9 10">AB043B</strain>
    </source>
</reference>
<dbReference type="InterPro" id="IPR019734">
    <property type="entry name" value="TPR_rpt"/>
</dbReference>
<evidence type="ECO:0000256" key="6">
    <source>
        <dbReference type="PROSITE-ProRule" id="PRU10141"/>
    </source>
</evidence>
<evidence type="ECO:0000256" key="3">
    <source>
        <dbReference type="ARBA" id="ARBA00022777"/>
    </source>
</evidence>
<comment type="caution">
    <text evidence="9">The sequence shown here is derived from an EMBL/GenBank/DDBJ whole genome shotgun (WGS) entry which is preliminary data.</text>
</comment>
<dbReference type="InterPro" id="IPR008271">
    <property type="entry name" value="Ser/Thr_kinase_AS"/>
</dbReference>
<name>A0A7Y4KU18_9BACT</name>
<dbReference type="Pfam" id="PF13432">
    <property type="entry name" value="TPR_16"/>
    <property type="match status" value="1"/>
</dbReference>
<dbReference type="Proteomes" id="UP000563426">
    <property type="component" value="Unassembled WGS sequence"/>
</dbReference>
<dbReference type="Pfam" id="PF13374">
    <property type="entry name" value="TPR_10"/>
    <property type="match status" value="1"/>
</dbReference>
<accession>A0A7Y4KU18</accession>